<comment type="pathway">
    <text evidence="1 10">Cofactor biosynthesis; NAD(+) biosynthesis; quinolinate from iminoaspartate: step 1/1.</text>
</comment>
<evidence type="ECO:0000256" key="9">
    <source>
        <dbReference type="ARBA" id="ARBA00023014"/>
    </source>
</evidence>
<dbReference type="InterPro" id="IPR003473">
    <property type="entry name" value="NadA"/>
</dbReference>
<feature type="binding site" evidence="10">
    <location>
        <begin position="252"/>
        <end position="254"/>
    </location>
    <ligand>
        <name>iminosuccinate</name>
        <dbReference type="ChEBI" id="CHEBI:77875"/>
    </ligand>
</feature>
<dbReference type="UniPathway" id="UPA00253">
    <property type="reaction ID" value="UER00327"/>
</dbReference>
<dbReference type="AlphaFoldDB" id="A0A848G673"/>
<comment type="similarity">
    <text evidence="10">Belongs to the quinolinate synthase family. Type 3 subfamily.</text>
</comment>
<dbReference type="GO" id="GO:0046872">
    <property type="term" value="F:metal ion binding"/>
    <property type="evidence" value="ECO:0007669"/>
    <property type="project" value="UniProtKB-KW"/>
</dbReference>
<feature type="binding site" evidence="10">
    <location>
        <position position="102"/>
    </location>
    <ligand>
        <name>[4Fe-4S] cluster</name>
        <dbReference type="ChEBI" id="CHEBI:49883"/>
    </ligand>
</feature>
<evidence type="ECO:0000256" key="3">
    <source>
        <dbReference type="ARBA" id="ARBA00022485"/>
    </source>
</evidence>
<protein>
    <recommendedName>
        <fullName evidence="2 10">Quinolinate synthase</fullName>
        <ecNumber evidence="2 10">2.5.1.72</ecNumber>
    </recommendedName>
</protein>
<comment type="cofactor">
    <cofactor evidence="10">
        <name>[4Fe-4S] cluster</name>
        <dbReference type="ChEBI" id="CHEBI:49883"/>
    </cofactor>
    <text evidence="10">Binds 1 [4Fe-4S] cluster per subunit.</text>
</comment>
<dbReference type="NCBIfam" id="TIGR00550">
    <property type="entry name" value="nadA"/>
    <property type="match status" value="1"/>
</dbReference>
<evidence type="ECO:0000256" key="1">
    <source>
        <dbReference type="ARBA" id="ARBA00005065"/>
    </source>
</evidence>
<keyword evidence="9 10" id="KW-0411">Iron-sulfur</keyword>
<evidence type="ECO:0000256" key="7">
    <source>
        <dbReference type="ARBA" id="ARBA00022723"/>
    </source>
</evidence>
<keyword evidence="6 10" id="KW-0808">Transferase</keyword>
<comment type="function">
    <text evidence="10">Catalyzes the condensation of iminoaspartate with dihydroxyacetone phosphate to form quinolinate.</text>
</comment>
<dbReference type="NCBIfam" id="NF006883">
    <property type="entry name" value="PRK09375.2-4"/>
    <property type="match status" value="1"/>
</dbReference>
<dbReference type="InterPro" id="IPR023515">
    <property type="entry name" value="Quinolinate_synth_A_type3"/>
</dbReference>
<feature type="binding site" evidence="10">
    <location>
        <position position="226"/>
    </location>
    <ligand>
        <name>[4Fe-4S] cluster</name>
        <dbReference type="ChEBI" id="CHEBI:49883"/>
    </ligand>
</feature>
<evidence type="ECO:0000256" key="8">
    <source>
        <dbReference type="ARBA" id="ARBA00023004"/>
    </source>
</evidence>
<dbReference type="GO" id="GO:0008987">
    <property type="term" value="F:quinolinate synthetase A activity"/>
    <property type="evidence" value="ECO:0007669"/>
    <property type="project" value="UniProtKB-UniRule"/>
</dbReference>
<dbReference type="SUPFAM" id="SSF142754">
    <property type="entry name" value="NadA-like"/>
    <property type="match status" value="1"/>
</dbReference>
<evidence type="ECO:0000256" key="2">
    <source>
        <dbReference type="ARBA" id="ARBA00012669"/>
    </source>
</evidence>
<evidence type="ECO:0000313" key="12">
    <source>
        <dbReference type="Proteomes" id="UP000580043"/>
    </source>
</evidence>
<evidence type="ECO:0000256" key="5">
    <source>
        <dbReference type="ARBA" id="ARBA00022642"/>
    </source>
</evidence>
<evidence type="ECO:0000256" key="4">
    <source>
        <dbReference type="ARBA" id="ARBA00022490"/>
    </source>
</evidence>
<dbReference type="Proteomes" id="UP000580043">
    <property type="component" value="Unassembled WGS sequence"/>
</dbReference>
<dbReference type="PANTHER" id="PTHR30573">
    <property type="entry name" value="QUINOLINATE SYNTHETASE A"/>
    <property type="match status" value="1"/>
</dbReference>
<comment type="catalytic activity">
    <reaction evidence="10">
        <text>iminosuccinate + dihydroxyacetone phosphate = quinolinate + phosphate + 2 H2O + H(+)</text>
        <dbReference type="Rhea" id="RHEA:25888"/>
        <dbReference type="ChEBI" id="CHEBI:15377"/>
        <dbReference type="ChEBI" id="CHEBI:15378"/>
        <dbReference type="ChEBI" id="CHEBI:29959"/>
        <dbReference type="ChEBI" id="CHEBI:43474"/>
        <dbReference type="ChEBI" id="CHEBI:57642"/>
        <dbReference type="ChEBI" id="CHEBI:77875"/>
        <dbReference type="EC" id="2.5.1.72"/>
    </reaction>
</comment>
<keyword evidence="3 10" id="KW-0004">4Fe-4S</keyword>
<keyword evidence="7 10" id="KW-0479">Metal-binding</keyword>
<feature type="binding site" evidence="10">
    <location>
        <position position="318"/>
    </location>
    <ligand>
        <name>[4Fe-4S] cluster</name>
        <dbReference type="ChEBI" id="CHEBI:49883"/>
    </ligand>
</feature>
<evidence type="ECO:0000256" key="6">
    <source>
        <dbReference type="ARBA" id="ARBA00022679"/>
    </source>
</evidence>
<evidence type="ECO:0000256" key="10">
    <source>
        <dbReference type="HAMAP-Rule" id="MF_00569"/>
    </source>
</evidence>
<gene>
    <name evidence="10 11" type="primary">nadA</name>
    <name evidence="11" type="ORF">HHL15_18495</name>
</gene>
<feature type="binding site" evidence="10">
    <location>
        <position position="56"/>
    </location>
    <ligand>
        <name>iminosuccinate</name>
        <dbReference type="ChEBI" id="CHEBI:77875"/>
    </ligand>
</feature>
<reference evidence="11 12" key="1">
    <citation type="submission" date="2020-04" db="EMBL/GenBank/DDBJ databases">
        <title>Zoogloea sp. G-4-1-14 isolated from soil.</title>
        <authorList>
            <person name="Dahal R.H."/>
        </authorList>
    </citation>
    <scope>NUCLEOTIDE SEQUENCE [LARGE SCALE GENOMIC DNA]</scope>
    <source>
        <strain evidence="11 12">G-4-1-14</strain>
    </source>
</reference>
<dbReference type="RefSeq" id="WP_169147284.1">
    <property type="nucleotide sequence ID" value="NZ_JABBGA010000018.1"/>
</dbReference>
<comment type="subcellular location">
    <subcellularLocation>
        <location evidence="10">Cytoplasm</location>
    </subcellularLocation>
</comment>
<accession>A0A848G673</accession>
<comment type="caution">
    <text evidence="11">The sequence shown here is derived from an EMBL/GenBank/DDBJ whole genome shotgun (WGS) entry which is preliminary data.</text>
</comment>
<keyword evidence="12" id="KW-1185">Reference proteome</keyword>
<organism evidence="11 12">
    <name type="scientific">Zoogloea dura</name>
    <dbReference type="NCBI Taxonomy" id="2728840"/>
    <lineage>
        <taxon>Bacteria</taxon>
        <taxon>Pseudomonadati</taxon>
        <taxon>Pseudomonadota</taxon>
        <taxon>Betaproteobacteria</taxon>
        <taxon>Rhodocyclales</taxon>
        <taxon>Zoogloeaceae</taxon>
        <taxon>Zoogloea</taxon>
    </lineage>
</organism>
<feature type="binding site" evidence="10">
    <location>
        <position position="39"/>
    </location>
    <ligand>
        <name>iminosuccinate</name>
        <dbReference type="ChEBI" id="CHEBI:77875"/>
    </ligand>
</feature>
<dbReference type="GO" id="GO:0051539">
    <property type="term" value="F:4 iron, 4 sulfur cluster binding"/>
    <property type="evidence" value="ECO:0007669"/>
    <property type="project" value="UniProtKB-KW"/>
</dbReference>
<dbReference type="EMBL" id="JABBGA010000018">
    <property type="protein sequence ID" value="NML27748.1"/>
    <property type="molecule type" value="Genomic_DNA"/>
</dbReference>
<keyword evidence="4 10" id="KW-0963">Cytoplasm</keyword>
<dbReference type="HAMAP" id="MF_00569">
    <property type="entry name" value="NadA_type3"/>
    <property type="match status" value="1"/>
</dbReference>
<feature type="binding site" evidence="10">
    <location>
        <begin position="136"/>
        <end position="138"/>
    </location>
    <ligand>
        <name>iminosuccinate</name>
        <dbReference type="ChEBI" id="CHEBI:77875"/>
    </ligand>
</feature>
<sequence length="366" mass="41020">MQAVAISFDRFNTLSDQDAHARIQAARARLGDRAVLLCHHYQRADVYKYADLTGDSLKLSRLAAETDAEFIVFCGVHFMAEVADIMSKPHQQAILPDLAAGCSMADMANLAKVERCWRELTEVLGTPDEQITPVTYINSAADLKAFCGEHGGIVCTSTNAPVILDWAFKQREKVLFFPDQHLGRWTGFKKNIPLDEMVVWDPDQEYGGLTPEQIRKAKVLLWKGHCSVHQMFQPAHIIKFRNQYPDGFVISHPESSLEVCRQSDYVGSTEYIIKVIKDAAPGTRWLVGTELNLVNRLAEEVKPEGKIVQFMAPTVCMCSTMQRIDPQHLAWTLENLADGKVVNRITVPEHEATLAKVALERMLAVS</sequence>
<feature type="binding site" evidence="10">
    <location>
        <position position="157"/>
    </location>
    <ligand>
        <name>iminosuccinate</name>
        <dbReference type="ChEBI" id="CHEBI:77875"/>
    </ligand>
</feature>
<name>A0A848G673_9RHOO</name>
<evidence type="ECO:0000313" key="11">
    <source>
        <dbReference type="EMBL" id="NML27748.1"/>
    </source>
</evidence>
<dbReference type="PANTHER" id="PTHR30573:SF0">
    <property type="entry name" value="QUINOLINATE SYNTHASE, CHLOROPLASTIC"/>
    <property type="match status" value="1"/>
</dbReference>
<keyword evidence="5 10" id="KW-0662">Pyridine nucleotide biosynthesis</keyword>
<proteinExistence type="inferred from homology"/>
<dbReference type="GO" id="GO:0005829">
    <property type="term" value="C:cytosol"/>
    <property type="evidence" value="ECO:0007669"/>
    <property type="project" value="TreeGrafter"/>
</dbReference>
<keyword evidence="8 10" id="KW-0408">Iron</keyword>
<dbReference type="EC" id="2.5.1.72" evidence="2 10"/>
<dbReference type="Gene3D" id="3.40.50.10800">
    <property type="entry name" value="NadA-like"/>
    <property type="match status" value="3"/>
</dbReference>
<feature type="binding site" evidence="10">
    <location>
        <position position="269"/>
    </location>
    <ligand>
        <name>iminosuccinate</name>
        <dbReference type="ChEBI" id="CHEBI:77875"/>
    </ligand>
</feature>
<dbReference type="InterPro" id="IPR036094">
    <property type="entry name" value="NadA_sf"/>
</dbReference>
<dbReference type="GO" id="GO:0034628">
    <property type="term" value="P:'de novo' NAD+ biosynthetic process from L-aspartate"/>
    <property type="evidence" value="ECO:0007669"/>
    <property type="project" value="TreeGrafter"/>
</dbReference>
<dbReference type="Pfam" id="PF02445">
    <property type="entry name" value="NadA"/>
    <property type="match status" value="1"/>
</dbReference>